<name>A0A0G2GXG5_PHACM</name>
<dbReference type="PANTHER" id="PTHR10366:SF564">
    <property type="entry name" value="STEROL-4-ALPHA-CARBOXYLATE 3-DEHYDROGENASE, DECARBOXYLATING"/>
    <property type="match status" value="1"/>
</dbReference>
<protein>
    <submittedName>
        <fullName evidence="4">Putative nad dependent epimerase</fullName>
    </submittedName>
</protein>
<feature type="domain" description="NAD-dependent epimerase/dehydratase" evidence="3">
    <location>
        <begin position="8"/>
        <end position="269"/>
    </location>
</feature>
<comment type="caution">
    <text evidence="4">The sequence shown here is derived from an EMBL/GenBank/DDBJ whole genome shotgun (WGS) entry which is preliminary data.</text>
</comment>
<dbReference type="EMBL" id="LCWF01000086">
    <property type="protein sequence ID" value="KKY21335.1"/>
    <property type="molecule type" value="Genomic_DNA"/>
</dbReference>
<keyword evidence="5" id="KW-1185">Reference proteome</keyword>
<evidence type="ECO:0000256" key="1">
    <source>
        <dbReference type="ARBA" id="ARBA00023002"/>
    </source>
</evidence>
<dbReference type="PANTHER" id="PTHR10366">
    <property type="entry name" value="NAD DEPENDENT EPIMERASE/DEHYDRATASE"/>
    <property type="match status" value="1"/>
</dbReference>
<evidence type="ECO:0000256" key="2">
    <source>
        <dbReference type="ARBA" id="ARBA00023445"/>
    </source>
</evidence>
<evidence type="ECO:0000313" key="5">
    <source>
        <dbReference type="Proteomes" id="UP000053317"/>
    </source>
</evidence>
<organism evidence="4 5">
    <name type="scientific">Phaeomoniella chlamydospora</name>
    <name type="common">Phaeoacremonium chlamydosporum</name>
    <dbReference type="NCBI Taxonomy" id="158046"/>
    <lineage>
        <taxon>Eukaryota</taxon>
        <taxon>Fungi</taxon>
        <taxon>Dikarya</taxon>
        <taxon>Ascomycota</taxon>
        <taxon>Pezizomycotina</taxon>
        <taxon>Eurotiomycetes</taxon>
        <taxon>Chaetothyriomycetidae</taxon>
        <taxon>Phaeomoniellales</taxon>
        <taxon>Phaeomoniellaceae</taxon>
        <taxon>Phaeomoniella</taxon>
    </lineage>
</organism>
<reference evidence="4 5" key="1">
    <citation type="submission" date="2015-05" db="EMBL/GenBank/DDBJ databases">
        <title>Distinctive expansion of gene families associated with plant cell wall degradation and secondary metabolism in the genomes of grapevine trunk pathogens.</title>
        <authorList>
            <person name="Lawrence D.P."/>
            <person name="Travadon R."/>
            <person name="Rolshausen P.E."/>
            <person name="Baumgartner K."/>
        </authorList>
    </citation>
    <scope>NUCLEOTIDE SEQUENCE [LARGE SCALE GENOMIC DNA]</scope>
    <source>
        <strain evidence="4">UCRPC4</strain>
    </source>
</reference>
<dbReference type="GO" id="GO:0016616">
    <property type="term" value="F:oxidoreductase activity, acting on the CH-OH group of donors, NAD or NADP as acceptor"/>
    <property type="evidence" value="ECO:0007669"/>
    <property type="project" value="TreeGrafter"/>
</dbReference>
<dbReference type="SUPFAM" id="SSF51735">
    <property type="entry name" value="NAD(P)-binding Rossmann-fold domains"/>
    <property type="match status" value="1"/>
</dbReference>
<evidence type="ECO:0000313" key="4">
    <source>
        <dbReference type="EMBL" id="KKY21335.1"/>
    </source>
</evidence>
<dbReference type="InterPro" id="IPR036291">
    <property type="entry name" value="NAD(P)-bd_dom_sf"/>
</dbReference>
<dbReference type="AlphaFoldDB" id="A0A0G2GXG5"/>
<dbReference type="InterPro" id="IPR001509">
    <property type="entry name" value="Epimerase_deHydtase"/>
</dbReference>
<gene>
    <name evidence="4" type="ORF">UCRPC4_g03771</name>
</gene>
<comment type="similarity">
    <text evidence="2">Belongs to the NAD(P)-dependent epimerase/dehydratase family. Dihydroflavonol-4-reductase subfamily.</text>
</comment>
<dbReference type="Proteomes" id="UP000053317">
    <property type="component" value="Unassembled WGS sequence"/>
</dbReference>
<keyword evidence="1" id="KW-0560">Oxidoreductase</keyword>
<dbReference type="Gene3D" id="3.40.50.720">
    <property type="entry name" value="NAD(P)-binding Rossmann-like Domain"/>
    <property type="match status" value="1"/>
</dbReference>
<dbReference type="InterPro" id="IPR050425">
    <property type="entry name" value="NAD(P)_dehydrat-like"/>
</dbReference>
<proteinExistence type="inferred from homology"/>
<dbReference type="OrthoDB" id="2735536at2759"/>
<sequence length="346" mass="37883">MPLFQGKILVTGATGIVGTAIVLEIAKAGFKVRGSTRSASKAEQWSAKYPDVGIEWVYVQDQKADPSEGIYDEAVVGCDAAIHVAGPYTLTHKSGEEIMVPQLNGIKSILSACHKEKSIKRLVYTSTVAAINPDPHLGLSPAEQRAYTEDDWNPTTWEKGSSSSGQHMPVTSYCCGKTLAEKYAWEFMSSNQPSFDLVALCPATGYGPPLQVLHSLHNLDAASARLWSHITHAQTTIPGDPSPVFTNVYDTAEMHLNALTWPSAAGKRFQIVSGSYSYARIFSILKSAFPEHAHRFPVIEDQGLPLNPCFTADCTRAKRELGFRPRSLEETVIDQAKVLFDLEKKE</sequence>
<reference evidence="4 5" key="2">
    <citation type="submission" date="2015-05" db="EMBL/GenBank/DDBJ databases">
        <authorList>
            <person name="Morales-Cruz A."/>
            <person name="Amrine K.C."/>
            <person name="Cantu D."/>
        </authorList>
    </citation>
    <scope>NUCLEOTIDE SEQUENCE [LARGE SCALE GENOMIC DNA]</scope>
    <source>
        <strain evidence="4">UCRPC4</strain>
    </source>
</reference>
<accession>A0A0G2GXG5</accession>
<dbReference type="Pfam" id="PF01370">
    <property type="entry name" value="Epimerase"/>
    <property type="match status" value="1"/>
</dbReference>
<evidence type="ECO:0000259" key="3">
    <source>
        <dbReference type="Pfam" id="PF01370"/>
    </source>
</evidence>